<dbReference type="EMBL" id="OX365700">
    <property type="protein sequence ID" value="CAI4033689.1"/>
    <property type="molecule type" value="Genomic_DNA"/>
</dbReference>
<keyword evidence="2" id="KW-1185">Reference proteome</keyword>
<dbReference type="Gene3D" id="2.60.40.420">
    <property type="entry name" value="Cupredoxins - blue copper proteins"/>
    <property type="match status" value="1"/>
</dbReference>
<dbReference type="InterPro" id="IPR008972">
    <property type="entry name" value="Cupredoxin"/>
</dbReference>
<name>A0AA86N2V0_9BACT</name>
<dbReference type="KEGG" id="nti:DNFV4_04131"/>
<dbReference type="AlphaFoldDB" id="A0AA86N2V0"/>
<proteinExistence type="predicted"/>
<accession>A0AA86N2V0</accession>
<dbReference type="RefSeq" id="WP_289271109.1">
    <property type="nucleotide sequence ID" value="NZ_OX365700.1"/>
</dbReference>
<organism evidence="1 2">
    <name type="scientific">Nitrospira tepida</name>
    <dbReference type="NCBI Taxonomy" id="2973512"/>
    <lineage>
        <taxon>Bacteria</taxon>
        <taxon>Pseudomonadati</taxon>
        <taxon>Nitrospirota</taxon>
        <taxon>Nitrospiria</taxon>
        <taxon>Nitrospirales</taxon>
        <taxon>Nitrospiraceae</taxon>
        <taxon>Nitrospira</taxon>
    </lineage>
</organism>
<sequence>MGKQVLAIFIGLMMVLVGVNGAYALQAGGVEIGDLETGSVVGQPFKELPVDLTFTALENIGGKKAWYPPVAILNLVGRAGTPVVIKVTNESQGEHGFSLAAEENISAPTTLNVKLVLKPGETKYIGIPTSDLTYVTAGSVLTYKCQLHPAHLGGQLLIQK</sequence>
<dbReference type="Proteomes" id="UP001179121">
    <property type="component" value="Chromosome"/>
</dbReference>
<reference evidence="1" key="1">
    <citation type="submission" date="2022-10" db="EMBL/GenBank/DDBJ databases">
        <authorList>
            <person name="Koch H."/>
        </authorList>
    </citation>
    <scope>NUCLEOTIDE SEQUENCE</scope>
    <source>
        <strain evidence="1">DNF</strain>
    </source>
</reference>
<evidence type="ECO:0000313" key="1">
    <source>
        <dbReference type="EMBL" id="CAI4033689.1"/>
    </source>
</evidence>
<protein>
    <recommendedName>
        <fullName evidence="3">EfeO-type cupredoxin-like domain-containing protein</fullName>
    </recommendedName>
</protein>
<evidence type="ECO:0000313" key="2">
    <source>
        <dbReference type="Proteomes" id="UP001179121"/>
    </source>
</evidence>
<gene>
    <name evidence="1" type="ORF">DNFV4_04131</name>
</gene>
<evidence type="ECO:0008006" key="3">
    <source>
        <dbReference type="Google" id="ProtNLM"/>
    </source>
</evidence>